<dbReference type="InterPro" id="IPR029063">
    <property type="entry name" value="SAM-dependent_MTases_sf"/>
</dbReference>
<proteinExistence type="predicted"/>
<keyword evidence="3" id="KW-1185">Reference proteome</keyword>
<dbReference type="Pfam" id="PF05050">
    <property type="entry name" value="Methyltransf_21"/>
    <property type="match status" value="1"/>
</dbReference>
<protein>
    <submittedName>
        <fullName evidence="2">FkbM family methyltransferase</fullName>
    </submittedName>
</protein>
<dbReference type="PANTHER" id="PTHR36973">
    <property type="entry name" value="SLL1456 PROTEIN-RELATED"/>
    <property type="match status" value="1"/>
</dbReference>
<evidence type="ECO:0000313" key="2">
    <source>
        <dbReference type="EMBL" id="MET9844681.1"/>
    </source>
</evidence>
<evidence type="ECO:0000259" key="1">
    <source>
        <dbReference type="Pfam" id="PF05050"/>
    </source>
</evidence>
<dbReference type="NCBIfam" id="TIGR01444">
    <property type="entry name" value="fkbM_fam"/>
    <property type="match status" value="1"/>
</dbReference>
<organism evidence="2 3">
    <name type="scientific">Streptomyces ossamyceticus</name>
    <dbReference type="NCBI Taxonomy" id="249581"/>
    <lineage>
        <taxon>Bacteria</taxon>
        <taxon>Bacillati</taxon>
        <taxon>Actinomycetota</taxon>
        <taxon>Actinomycetes</taxon>
        <taxon>Kitasatosporales</taxon>
        <taxon>Streptomycetaceae</taxon>
        <taxon>Streptomyces</taxon>
    </lineage>
</organism>
<dbReference type="PANTHER" id="PTHR36973:SF4">
    <property type="entry name" value="NODULATION PROTEIN"/>
    <property type="match status" value="1"/>
</dbReference>
<sequence length="253" mass="28178">MSLRHTARLAARRLGVDVERFPECSSDYRLVRLLLRAGIDVVLDVGANGGQYGTMLRRFGYRGRIVSFEPLHGALETLHRCTGRDPLWRVFPYALGDRTATVTLNVAGNDGASSSVLPMLPRHVQACPGARYVGTQEAEQRRLDEVWPQAVESQERVFLKLDVQGYEESVLVGGGDRIRRCQGLQMEVSSVPLYDGGLLIDRAIELAQRRYGFTLMGMEPCFIDQRTGQVLQYDAVFMSDPSRCAKGEEAALL</sequence>
<reference evidence="2 3" key="1">
    <citation type="submission" date="2024-06" db="EMBL/GenBank/DDBJ databases">
        <title>The Natural Products Discovery Center: Release of the First 8490 Sequenced Strains for Exploring Actinobacteria Biosynthetic Diversity.</title>
        <authorList>
            <person name="Kalkreuter E."/>
            <person name="Kautsar S.A."/>
            <person name="Yang D."/>
            <person name="Bader C.D."/>
            <person name="Teijaro C.N."/>
            <person name="Fluegel L."/>
            <person name="Davis C.M."/>
            <person name="Simpson J.R."/>
            <person name="Lauterbach L."/>
            <person name="Steele A.D."/>
            <person name="Gui C."/>
            <person name="Meng S."/>
            <person name="Li G."/>
            <person name="Viehrig K."/>
            <person name="Ye F."/>
            <person name="Su P."/>
            <person name="Kiefer A.F."/>
            <person name="Nichols A."/>
            <person name="Cepeda A.J."/>
            <person name="Yan W."/>
            <person name="Fan B."/>
            <person name="Jiang Y."/>
            <person name="Adhikari A."/>
            <person name="Zheng C.-J."/>
            <person name="Schuster L."/>
            <person name="Cowan T.M."/>
            <person name="Smanski M.J."/>
            <person name="Chevrette M.G."/>
            <person name="De Carvalho L.P.S."/>
            <person name="Shen B."/>
        </authorList>
    </citation>
    <scope>NUCLEOTIDE SEQUENCE [LARGE SCALE GENOMIC DNA]</scope>
    <source>
        <strain evidence="2 3">NPDC006434</strain>
    </source>
</reference>
<keyword evidence="2" id="KW-0808">Transferase</keyword>
<dbReference type="GO" id="GO:0008168">
    <property type="term" value="F:methyltransferase activity"/>
    <property type="evidence" value="ECO:0007669"/>
    <property type="project" value="UniProtKB-KW"/>
</dbReference>
<dbReference type="EMBL" id="JBEXPZ010000009">
    <property type="protein sequence ID" value="MET9844681.1"/>
    <property type="molecule type" value="Genomic_DNA"/>
</dbReference>
<dbReference type="Proteomes" id="UP001550210">
    <property type="component" value="Unassembled WGS sequence"/>
</dbReference>
<dbReference type="GO" id="GO:0032259">
    <property type="term" value="P:methylation"/>
    <property type="evidence" value="ECO:0007669"/>
    <property type="project" value="UniProtKB-KW"/>
</dbReference>
<feature type="domain" description="Methyltransferase FkbM" evidence="1">
    <location>
        <begin position="44"/>
        <end position="213"/>
    </location>
</feature>
<accession>A0ABV2UT07</accession>
<dbReference type="InterPro" id="IPR053188">
    <property type="entry name" value="FkbM_Methyltransferase"/>
</dbReference>
<comment type="caution">
    <text evidence="2">The sequence shown here is derived from an EMBL/GenBank/DDBJ whole genome shotgun (WGS) entry which is preliminary data.</text>
</comment>
<dbReference type="Gene3D" id="3.40.50.150">
    <property type="entry name" value="Vaccinia Virus protein VP39"/>
    <property type="match status" value="1"/>
</dbReference>
<dbReference type="SUPFAM" id="SSF53335">
    <property type="entry name" value="S-adenosyl-L-methionine-dependent methyltransferases"/>
    <property type="match status" value="1"/>
</dbReference>
<dbReference type="InterPro" id="IPR006342">
    <property type="entry name" value="FkbM_mtfrase"/>
</dbReference>
<keyword evidence="2" id="KW-0489">Methyltransferase</keyword>
<dbReference type="RefSeq" id="WP_355394632.1">
    <property type="nucleotide sequence ID" value="NZ_JBEXPZ010000009.1"/>
</dbReference>
<evidence type="ECO:0000313" key="3">
    <source>
        <dbReference type="Proteomes" id="UP001550210"/>
    </source>
</evidence>
<name>A0ABV2UT07_9ACTN</name>
<gene>
    <name evidence="2" type="ORF">ABZZ21_08870</name>
</gene>